<reference evidence="2 3" key="1">
    <citation type="submission" date="2019-05" db="EMBL/GenBank/DDBJ databases">
        <title>Another draft genome of Portunus trituberculatus and its Hox gene families provides insights of decapod evolution.</title>
        <authorList>
            <person name="Jeong J.-H."/>
            <person name="Song I."/>
            <person name="Kim S."/>
            <person name="Choi T."/>
            <person name="Kim D."/>
            <person name="Ryu S."/>
            <person name="Kim W."/>
        </authorList>
    </citation>
    <scope>NUCLEOTIDE SEQUENCE [LARGE SCALE GENOMIC DNA]</scope>
    <source>
        <tissue evidence="2">Muscle</tissue>
    </source>
</reference>
<dbReference type="EMBL" id="VSRR010023710">
    <property type="protein sequence ID" value="MPC65704.1"/>
    <property type="molecule type" value="Genomic_DNA"/>
</dbReference>
<name>A0A5B7HAE5_PORTR</name>
<accession>A0A5B7HAE5</accession>
<gene>
    <name evidence="2" type="ORF">E2C01_059840</name>
</gene>
<dbReference type="AlphaFoldDB" id="A0A5B7HAE5"/>
<organism evidence="2 3">
    <name type="scientific">Portunus trituberculatus</name>
    <name type="common">Swimming crab</name>
    <name type="synonym">Neptunus trituberculatus</name>
    <dbReference type="NCBI Taxonomy" id="210409"/>
    <lineage>
        <taxon>Eukaryota</taxon>
        <taxon>Metazoa</taxon>
        <taxon>Ecdysozoa</taxon>
        <taxon>Arthropoda</taxon>
        <taxon>Crustacea</taxon>
        <taxon>Multicrustacea</taxon>
        <taxon>Malacostraca</taxon>
        <taxon>Eumalacostraca</taxon>
        <taxon>Eucarida</taxon>
        <taxon>Decapoda</taxon>
        <taxon>Pleocyemata</taxon>
        <taxon>Brachyura</taxon>
        <taxon>Eubrachyura</taxon>
        <taxon>Portunoidea</taxon>
        <taxon>Portunidae</taxon>
        <taxon>Portuninae</taxon>
        <taxon>Portunus</taxon>
    </lineage>
</organism>
<proteinExistence type="predicted"/>
<protein>
    <submittedName>
        <fullName evidence="2">Uncharacterized protein</fullName>
    </submittedName>
</protein>
<dbReference type="Proteomes" id="UP000324222">
    <property type="component" value="Unassembled WGS sequence"/>
</dbReference>
<evidence type="ECO:0000256" key="1">
    <source>
        <dbReference type="SAM" id="MobiDB-lite"/>
    </source>
</evidence>
<feature type="region of interest" description="Disordered" evidence="1">
    <location>
        <begin position="35"/>
        <end position="69"/>
    </location>
</feature>
<sequence length="69" mass="8043">MQPRTLHTSIRYQVHQPTRLTCLYLPHLHLTPYPNHTPHTTTTTLQHSTAHHSTHAALIPRNIQHKDKD</sequence>
<evidence type="ECO:0000313" key="3">
    <source>
        <dbReference type="Proteomes" id="UP000324222"/>
    </source>
</evidence>
<keyword evidence="3" id="KW-1185">Reference proteome</keyword>
<evidence type="ECO:0000313" key="2">
    <source>
        <dbReference type="EMBL" id="MPC65704.1"/>
    </source>
</evidence>
<feature type="compositionally biased region" description="Low complexity" evidence="1">
    <location>
        <begin position="35"/>
        <end position="48"/>
    </location>
</feature>
<comment type="caution">
    <text evidence="2">The sequence shown here is derived from an EMBL/GenBank/DDBJ whole genome shotgun (WGS) entry which is preliminary data.</text>
</comment>